<evidence type="ECO:0000259" key="5">
    <source>
        <dbReference type="SMART" id="SM00849"/>
    </source>
</evidence>
<keyword evidence="3 6" id="KW-0378">Hydrolase</keyword>
<dbReference type="HOGENOM" id="CLU_010363_0_3_9"/>
<dbReference type="GO" id="GO:0017001">
    <property type="term" value="P:antibiotic catabolic process"/>
    <property type="evidence" value="ECO:0007669"/>
    <property type="project" value="InterPro"/>
</dbReference>
<dbReference type="PATRIC" id="fig|1379739.3.peg.854"/>
<dbReference type="GO" id="GO:0008800">
    <property type="term" value="F:beta-lactamase activity"/>
    <property type="evidence" value="ECO:0007669"/>
    <property type="project" value="InterPro"/>
</dbReference>
<evidence type="ECO:0000256" key="4">
    <source>
        <dbReference type="ARBA" id="ARBA00022833"/>
    </source>
</evidence>
<evidence type="ECO:0000256" key="2">
    <source>
        <dbReference type="ARBA" id="ARBA00022723"/>
    </source>
</evidence>
<keyword evidence="2" id="KW-0479">Metal-binding</keyword>
<dbReference type="PANTHER" id="PTHR30619">
    <property type="entry name" value="DNA INTERNALIZATION/COMPETENCE PROTEIN COMEC/REC2"/>
    <property type="match status" value="1"/>
</dbReference>
<dbReference type="Pfam" id="PF00753">
    <property type="entry name" value="Lactamase_B"/>
    <property type="match status" value="1"/>
</dbReference>
<dbReference type="InterPro" id="IPR001018">
    <property type="entry name" value="Beta-lactamase_class-B_CS"/>
</dbReference>
<sequence length="290" mass="33456">MKIKAPRTFLVFIVVVSFFSIKAFAKDRSPEVHFIDTGQSDCILIKTGKENYLIDTGWEYYSGKILSYLNSNNVDKIDGVILTHYHDDHYGGLEMLLKTSKVKKIFLPKHDSDDKKKVINMIKKHKVKYEWIEDGWEVKGRKLNLKAIVPMNIDSKNENNNSIVLFGKIDGIKYLFLGDCEKKEEIDMISNKKIKKCDVLKVSHHGFKTSNSNELLDIAKPKIAIVTCDGIYSPDKIIIDRLENKGIEVFTTSNKGNLIIRDQEIIWNRYSYYINKGKNFIGNTYLKFIS</sequence>
<evidence type="ECO:0000313" key="6">
    <source>
        <dbReference type="EMBL" id="KIS22548.1"/>
    </source>
</evidence>
<dbReference type="SMART" id="SM00849">
    <property type="entry name" value="Lactamase_B"/>
    <property type="match status" value="1"/>
</dbReference>
<dbReference type="AlphaFoldDB" id="A0A0D0ZV74"/>
<protein>
    <submittedName>
        <fullName evidence="6">Hydrolase</fullName>
    </submittedName>
</protein>
<dbReference type="InterPro" id="IPR035681">
    <property type="entry name" value="ComA-like_MBL"/>
</dbReference>
<dbReference type="OrthoDB" id="9761531at2"/>
<dbReference type="InterPro" id="IPR052159">
    <property type="entry name" value="Competence_DNA_uptake"/>
</dbReference>
<gene>
    <name evidence="6" type="ORF">N495_02730</name>
</gene>
<dbReference type="PROSITE" id="PS00743">
    <property type="entry name" value="BETA_LACTAMASE_B_1"/>
    <property type="match status" value="1"/>
</dbReference>
<dbReference type="InterPro" id="IPR036866">
    <property type="entry name" value="RibonucZ/Hydroxyglut_hydro"/>
</dbReference>
<proteinExistence type="predicted"/>
<organism evidence="6 7">
    <name type="scientific">Clostridium botulinum B2 450</name>
    <dbReference type="NCBI Taxonomy" id="1379739"/>
    <lineage>
        <taxon>Bacteria</taxon>
        <taxon>Bacillati</taxon>
        <taxon>Bacillota</taxon>
        <taxon>Clostridia</taxon>
        <taxon>Eubacteriales</taxon>
        <taxon>Clostridiaceae</taxon>
        <taxon>Clostridium</taxon>
    </lineage>
</organism>
<name>A0A0D0ZV74_CLOBO</name>
<dbReference type="RefSeq" id="WP_043031323.1">
    <property type="nucleotide sequence ID" value="NZ_JXSU01000007.1"/>
</dbReference>
<dbReference type="InterPro" id="IPR001279">
    <property type="entry name" value="Metallo-B-lactamas"/>
</dbReference>
<dbReference type="GO" id="GO:0008270">
    <property type="term" value="F:zinc ion binding"/>
    <property type="evidence" value="ECO:0007669"/>
    <property type="project" value="InterPro"/>
</dbReference>
<evidence type="ECO:0000256" key="3">
    <source>
        <dbReference type="ARBA" id="ARBA00022801"/>
    </source>
</evidence>
<dbReference type="EMBL" id="JXSU01000007">
    <property type="protein sequence ID" value="KIS22548.1"/>
    <property type="molecule type" value="Genomic_DNA"/>
</dbReference>
<evidence type="ECO:0000313" key="7">
    <source>
        <dbReference type="Proteomes" id="UP000032250"/>
    </source>
</evidence>
<accession>A0A0D0ZV74</accession>
<dbReference type="PANTHER" id="PTHR30619:SF1">
    <property type="entry name" value="RECOMBINATION PROTEIN 2"/>
    <property type="match status" value="1"/>
</dbReference>
<reference evidence="6 7" key="1">
    <citation type="submission" date="2014-06" db="EMBL/GenBank/DDBJ databases">
        <title>Genome characterization of distinct group I Clostridium botulinum lineages.</title>
        <authorList>
            <person name="Giordani F."/>
            <person name="Anselmo A."/>
            <person name="Fillo S."/>
            <person name="Palozzi A.M."/>
            <person name="Fortunato A."/>
            <person name="Gentile B."/>
            <person name="Ciammaruconi A."/>
            <person name="Anniballi F."/>
            <person name="De Medici D."/>
            <person name="Lista F."/>
        </authorList>
    </citation>
    <scope>NUCLEOTIDE SEQUENCE [LARGE SCALE GENOMIC DNA]</scope>
    <source>
        <strain evidence="6 7">B2 450</strain>
    </source>
</reference>
<evidence type="ECO:0000256" key="1">
    <source>
        <dbReference type="ARBA" id="ARBA00001947"/>
    </source>
</evidence>
<dbReference type="CDD" id="cd07731">
    <property type="entry name" value="ComA-like_MBL-fold"/>
    <property type="match status" value="1"/>
</dbReference>
<feature type="domain" description="Metallo-beta-lactamase" evidence="5">
    <location>
        <begin position="39"/>
        <end position="231"/>
    </location>
</feature>
<keyword evidence="4" id="KW-0862">Zinc</keyword>
<comment type="cofactor">
    <cofactor evidence="1">
        <name>Zn(2+)</name>
        <dbReference type="ChEBI" id="CHEBI:29105"/>
    </cofactor>
</comment>
<dbReference type="Gene3D" id="3.60.15.10">
    <property type="entry name" value="Ribonuclease Z/Hydroxyacylglutathione hydrolase-like"/>
    <property type="match status" value="1"/>
</dbReference>
<comment type="caution">
    <text evidence="6">The sequence shown here is derived from an EMBL/GenBank/DDBJ whole genome shotgun (WGS) entry which is preliminary data.</text>
</comment>
<dbReference type="Proteomes" id="UP000032250">
    <property type="component" value="Unassembled WGS sequence"/>
</dbReference>
<dbReference type="SUPFAM" id="SSF56281">
    <property type="entry name" value="Metallo-hydrolase/oxidoreductase"/>
    <property type="match status" value="1"/>
</dbReference>